<dbReference type="CDD" id="cd12797">
    <property type="entry name" value="M23_peptidase"/>
    <property type="match status" value="1"/>
</dbReference>
<feature type="compositionally biased region" description="Low complexity" evidence="2">
    <location>
        <begin position="21"/>
        <end position="34"/>
    </location>
</feature>
<dbReference type="AlphaFoldDB" id="A0A4R7HZS8"/>
<dbReference type="InterPro" id="IPR016047">
    <property type="entry name" value="M23ase_b-sheet_dom"/>
</dbReference>
<dbReference type="Pfam" id="PF01551">
    <property type="entry name" value="Peptidase_M23"/>
    <property type="match status" value="1"/>
</dbReference>
<feature type="signal peptide" evidence="3">
    <location>
        <begin position="1"/>
        <end position="19"/>
    </location>
</feature>
<keyword evidence="6" id="KW-1185">Reference proteome</keyword>
<dbReference type="Gene3D" id="2.70.70.10">
    <property type="entry name" value="Glucose Permease (Domain IIA)"/>
    <property type="match status" value="1"/>
</dbReference>
<accession>A0A4R7HZS8</accession>
<dbReference type="EMBL" id="SOAU01000001">
    <property type="protein sequence ID" value="TDT16767.1"/>
    <property type="molecule type" value="Genomic_DNA"/>
</dbReference>
<feature type="chain" id="PRO_5020704536" evidence="3">
    <location>
        <begin position="20"/>
        <end position="409"/>
    </location>
</feature>
<feature type="region of interest" description="Disordered" evidence="2">
    <location>
        <begin position="16"/>
        <end position="43"/>
    </location>
</feature>
<feature type="domain" description="M23ase beta-sheet core" evidence="4">
    <location>
        <begin position="306"/>
        <end position="400"/>
    </location>
</feature>
<keyword evidence="1" id="KW-0175">Coiled coil</keyword>
<feature type="coiled-coil region" evidence="1">
    <location>
        <begin position="146"/>
        <end position="194"/>
    </location>
</feature>
<dbReference type="GO" id="GO:0004222">
    <property type="term" value="F:metalloendopeptidase activity"/>
    <property type="evidence" value="ECO:0007669"/>
    <property type="project" value="TreeGrafter"/>
</dbReference>
<dbReference type="InterPro" id="IPR050570">
    <property type="entry name" value="Cell_wall_metabolism_enzyme"/>
</dbReference>
<keyword evidence="3" id="KW-0732">Signal</keyword>
<proteinExistence type="predicted"/>
<dbReference type="InterPro" id="IPR011055">
    <property type="entry name" value="Dup_hybrid_motif"/>
</dbReference>
<evidence type="ECO:0000259" key="4">
    <source>
        <dbReference type="Pfam" id="PF01551"/>
    </source>
</evidence>
<dbReference type="SUPFAM" id="SSF51261">
    <property type="entry name" value="Duplicated hybrid motif"/>
    <property type="match status" value="1"/>
</dbReference>
<dbReference type="Proteomes" id="UP000294558">
    <property type="component" value="Unassembled WGS sequence"/>
</dbReference>
<dbReference type="PANTHER" id="PTHR21666">
    <property type="entry name" value="PEPTIDASE-RELATED"/>
    <property type="match status" value="1"/>
</dbReference>
<evidence type="ECO:0000313" key="5">
    <source>
        <dbReference type="EMBL" id="TDT16767.1"/>
    </source>
</evidence>
<comment type="caution">
    <text evidence="5">The sequence shown here is derived from an EMBL/GenBank/DDBJ whole genome shotgun (WGS) entry which is preliminary data.</text>
</comment>
<evidence type="ECO:0000313" key="6">
    <source>
        <dbReference type="Proteomes" id="UP000294558"/>
    </source>
</evidence>
<reference evidence="5 6" key="1">
    <citation type="submission" date="2019-03" db="EMBL/GenBank/DDBJ databases">
        <title>Sequencing the genomes of 1000 actinobacteria strains.</title>
        <authorList>
            <person name="Klenk H.-P."/>
        </authorList>
    </citation>
    <scope>NUCLEOTIDE SEQUENCE [LARGE SCALE GENOMIC DNA]</scope>
    <source>
        <strain evidence="5 6">DSM 18936</strain>
    </source>
</reference>
<feature type="compositionally biased region" description="Gly residues" evidence="2">
    <location>
        <begin position="252"/>
        <end position="268"/>
    </location>
</feature>
<dbReference type="PANTHER" id="PTHR21666:SF268">
    <property type="entry name" value="PEPTIDASE M23 DOMAIN-CONTAINING PROTEIN"/>
    <property type="match status" value="1"/>
</dbReference>
<evidence type="ECO:0000256" key="2">
    <source>
        <dbReference type="SAM" id="MobiDB-lite"/>
    </source>
</evidence>
<feature type="region of interest" description="Disordered" evidence="2">
    <location>
        <begin position="238"/>
        <end position="281"/>
    </location>
</feature>
<sequence length="409" mass="43239">MVAACLAGAMLLTSSPAVAQPDDTTTSEPPTTEPIQGEDTAERAAREIAEARARANQAAEDYFAAESRRDTLELERERLATEYDELAAEVEALRLALETVAVDRFVASGSSGIPILTDLREPTEQLHGGVLADVAAQTGAISLDDYDEARRRLADKGDELDDAEVELDEQKAALLALQSDAEEEVERLRSIESQRLQDEAVVAALIAQQREEARQASEFERRQAEANRVRQETDIARAAASTVDDTVSGNQGASGGEVGGRTGGGGPGTNPRAGGSGFTDHTMICPVQGASAYGDTWGAPRSGGRRHQGVDMLAPTGTPLQAVIGGIVEFRSNALGGVTLVLFGDNGHRYYYAHLSAYEGVPGYVVQGQVIGYIGDTGNATGVPHLHFEIRPGHGVPVNPYPSVLYAGC</sequence>
<protein>
    <submittedName>
        <fullName evidence="5">Peptidase M23-like protein</fullName>
    </submittedName>
</protein>
<evidence type="ECO:0000256" key="3">
    <source>
        <dbReference type="SAM" id="SignalP"/>
    </source>
</evidence>
<name>A0A4R7HZS8_9ACTN</name>
<evidence type="ECO:0000256" key="1">
    <source>
        <dbReference type="SAM" id="Coils"/>
    </source>
</evidence>
<organism evidence="5 6">
    <name type="scientific">Ilumatobacter fluminis</name>
    <dbReference type="NCBI Taxonomy" id="467091"/>
    <lineage>
        <taxon>Bacteria</taxon>
        <taxon>Bacillati</taxon>
        <taxon>Actinomycetota</taxon>
        <taxon>Acidimicrobiia</taxon>
        <taxon>Acidimicrobiales</taxon>
        <taxon>Ilumatobacteraceae</taxon>
        <taxon>Ilumatobacter</taxon>
    </lineage>
</organism>
<gene>
    <name evidence="5" type="ORF">BDK89_2364</name>
</gene>